<dbReference type="RefSeq" id="WP_077275621.1">
    <property type="nucleotide sequence ID" value="NZ_CP019609.1"/>
</dbReference>
<dbReference type="GO" id="GO:0009159">
    <property type="term" value="P:deoxyribonucleoside monophosphate catabolic process"/>
    <property type="evidence" value="ECO:0007669"/>
    <property type="project" value="TreeGrafter"/>
</dbReference>
<evidence type="ECO:0000313" key="1">
    <source>
        <dbReference type="EMBL" id="AQP53532.1"/>
    </source>
</evidence>
<dbReference type="SUPFAM" id="SSF52309">
    <property type="entry name" value="N-(deoxy)ribosyltransferase-like"/>
    <property type="match status" value="1"/>
</dbReference>
<dbReference type="STRING" id="633807.BW732_04325"/>
<dbReference type="InterPro" id="IPR007710">
    <property type="entry name" value="Nucleoside_deoxyribTrfase"/>
</dbReference>
<evidence type="ECO:0000313" key="2">
    <source>
        <dbReference type="Proteomes" id="UP000188246"/>
    </source>
</evidence>
<proteinExistence type="predicted"/>
<dbReference type="PANTHER" id="PTHR15364">
    <property type="entry name" value="2'-DEOXYNUCLEOSIDE 5'-PHOSPHATE N-HYDROLASE 1"/>
    <property type="match status" value="1"/>
</dbReference>
<dbReference type="KEGG" id="vpi:BW732_04325"/>
<keyword evidence="1" id="KW-0808">Transferase</keyword>
<dbReference type="Proteomes" id="UP000188246">
    <property type="component" value="Chromosome"/>
</dbReference>
<organism evidence="1 2">
    <name type="scientific">Vagococcus penaei</name>
    <dbReference type="NCBI Taxonomy" id="633807"/>
    <lineage>
        <taxon>Bacteria</taxon>
        <taxon>Bacillati</taxon>
        <taxon>Bacillota</taxon>
        <taxon>Bacilli</taxon>
        <taxon>Lactobacillales</taxon>
        <taxon>Enterococcaceae</taxon>
        <taxon>Vagococcus</taxon>
    </lineage>
</organism>
<dbReference type="InterPro" id="IPR051239">
    <property type="entry name" value="2'-dNMP_N-hydrolase"/>
</dbReference>
<keyword evidence="2" id="KW-1185">Reference proteome</keyword>
<name>A0A1Q2D547_9ENTE</name>
<dbReference type="GO" id="GO:0016740">
    <property type="term" value="F:transferase activity"/>
    <property type="evidence" value="ECO:0007669"/>
    <property type="project" value="UniProtKB-KW"/>
</dbReference>
<dbReference type="PANTHER" id="PTHR15364:SF0">
    <property type="entry name" value="2'-DEOXYNUCLEOSIDE 5'-PHOSPHATE N-HYDROLASE 1"/>
    <property type="match status" value="1"/>
</dbReference>
<reference evidence="1 2" key="1">
    <citation type="journal article" date="2010" name="Int. J. Syst. Evol. Microbiol.">
        <title>Vagococcus penaei sp. nov., isolated from spoilage microbiota of cooked shrimp (Penaeus vannamei).</title>
        <authorList>
            <person name="Jaffres E."/>
            <person name="Prevost H."/>
            <person name="Rossero A."/>
            <person name="Joffraud J.J."/>
            <person name="Dousset X."/>
        </authorList>
    </citation>
    <scope>NUCLEOTIDE SEQUENCE [LARGE SCALE GENOMIC DNA]</scope>
    <source>
        <strain evidence="1 2">CD276</strain>
    </source>
</reference>
<sequence>MTQSIYFASPLFSSMERNYNASLVKELRTAYPVLDIYLPQEQLAINDKASYADSKMIATYDTEALLASKLMIAVLDGPTIDVGVASEIGVAYQASIPIIGLFTDSRQQGADNHDKLQALSEIGESQFPYANLYTIGLIKLNGTVVADETALIEAIPNYLPEINEHFC</sequence>
<dbReference type="Gene3D" id="3.40.50.450">
    <property type="match status" value="1"/>
</dbReference>
<accession>A0A1Q2D547</accession>
<dbReference type="OrthoDB" id="1691394at2"/>
<dbReference type="EMBL" id="CP019609">
    <property type="protein sequence ID" value="AQP53532.1"/>
    <property type="molecule type" value="Genomic_DNA"/>
</dbReference>
<dbReference type="AlphaFoldDB" id="A0A1Q2D547"/>
<gene>
    <name evidence="1" type="ORF">BW732_04325</name>
</gene>
<dbReference type="Pfam" id="PF05014">
    <property type="entry name" value="Nuc_deoxyrib_tr"/>
    <property type="match status" value="1"/>
</dbReference>
<dbReference type="GO" id="GO:0070694">
    <property type="term" value="F:5-hydroxymethyl-dUMP N-hydrolase activity"/>
    <property type="evidence" value="ECO:0007669"/>
    <property type="project" value="TreeGrafter"/>
</dbReference>
<protein>
    <submittedName>
        <fullName evidence="1">Nucleoside 2-deoxyribosyltransferase</fullName>
    </submittedName>
</protein>